<comment type="caution">
    <text evidence="2">The sequence shown here is derived from an EMBL/GenBank/DDBJ whole genome shotgun (WGS) entry which is preliminary data.</text>
</comment>
<feature type="region of interest" description="Disordered" evidence="1">
    <location>
        <begin position="1"/>
        <end position="63"/>
    </location>
</feature>
<feature type="compositionally biased region" description="Low complexity" evidence="1">
    <location>
        <begin position="135"/>
        <end position="146"/>
    </location>
</feature>
<dbReference type="InParanoid" id="A0A409WSM4"/>
<evidence type="ECO:0000313" key="3">
    <source>
        <dbReference type="Proteomes" id="UP000284706"/>
    </source>
</evidence>
<sequence>MSLIDQSSFQEDPIQSKKAFDIDEDYSSSSSPVIQSSSASSSSLESQPDSPLSESAPASPTIREAPIPFSLVSSARPLRYTPLSSDNSSHPDQTIILKRIRSYPELLNPHPEFSMPEGYTSIDQINSMQSQMAEQPQQPLPSTSSQFAPQPTMSNKPANPLNPAVPLLPTPTSVPMTQSSQMPFQTMYPSTFGPAGMPVKGSSKAPRTFKGHYTEIQPFLKHLEHLYVQHGVTTDSQKVDLILDYCNRHVRDFIKTTEGYRNKNWNQLKDKLLNAFDADCNEQNYTINDVIALVSKQRNKPIKKLEKWKKYMLDYETIAGSLYHGNKMSEWNYHGYFWMGIPSDLQTILSPRLLIKYPSHSMNTPYTITQVNTVAEQHFQRDRFHELLPPLTTYDSDSDSDSDSDTDSDDESSDSDDEDERRHCRRQKDKKKKKSKESRKKPKPRQSMDNVPRSEVNSLIESINKLALVSMNNQLNNQVRESPQPDGYVANVSAQPSVTQNYSLPQPIQQYSVPQPQSYAMSQPQNTQPYMQPQTVQTQPYTSVPQSNPSPYATYPNSIPLRSNQVPTNPMQAQYQAPFRCFGCFNTDHFLNDCPRMKELVQQGILDFDQMTRKFCMKQTRLPIMRFRGETLYDAAVRISNTPATTPAIARSNLVTAESDSEDDNASLKQTVAEYYHEVRADNVEFDSDDDDEEPQWRQTLHTRQYYRRADTPEDYYNSDADDSDDEEEGTAFPVARSSKRTTEAREKVNRVPTKPAKQVFDGVYPPQRKARVTRQTRPEASPVVQSNPTETQHNESSRTPTQDTSQNAPIGQTAPSRQIVPATIPEPTMAQQPIDVRKLRPNQDLPIEADLPEPTPAKVARKLPKDAPSHVSSGKDATKGPARQSEVSRQVNTRDVVQEILDTQITLPIQKIIGTSKEIASDLSDVIKLRNKVSTQPMPNRSPVPSSNIDIVPDATTPLNQSRESPPPASGPQPQHPIVQDPPPYDHDDAPMPHRPINPPASTPEPHADIPSPPASPSLDAESPLYVPGTPELGHVNLPSSPAKNPQQDRTSVLMAADDAFRTPNDSTIAGRASLEDGEIREDTPSDLATFITPSVRHLTNKQPLISQWTPIEDPDISSTTTETETLDSQDFENNPLLRPLPQNEPTTIPRSLQTTPPTTGFRQLTLHDVLNPTPTPANSIDSLPRDSASPEPIPCPAAPSPDVPIAFRRLGHYRTNDIPQDALRQNLAPLRSFLGIIGYTQRDETAPSRTGEADDEQESSDSSSDSDSMPGLEPTSDSGSNTADRPRGDRHHAKSPFSYFKLPSLGEAIESFRTTGVNPYIPNFRPPTSTIHRHDEYRWIPEPARYHPLTTSRTMFQRTRYNSLSRAITSLWKRINQFSRMSPSKRTNRRRNHDWTHAIPIRLREELLRDYDSYKTTIGHYSDHRAYDQRNPWLDHLSSLIQIRQLVNTILIHTETFVRSYAYQGGLREYTRFHKIDIRQPPRSDHPLLHPFEIQYLFNLRQFLYDFNCPTEYDRVHDILHKTFPKPQELRTVSHIFLRRLAPPHYHLDLERA</sequence>
<feature type="region of interest" description="Disordered" evidence="1">
    <location>
        <begin position="514"/>
        <end position="558"/>
    </location>
</feature>
<name>A0A409WSM4_9AGAR</name>
<feature type="compositionally biased region" description="Pro residues" evidence="1">
    <location>
        <begin position="966"/>
        <end position="984"/>
    </location>
</feature>
<feature type="region of interest" description="Disordered" evidence="1">
    <location>
        <begin position="1243"/>
        <end position="1299"/>
    </location>
</feature>
<gene>
    <name evidence="2" type="ORF">CVT26_010862</name>
</gene>
<feature type="compositionally biased region" description="Polar residues" evidence="1">
    <location>
        <begin position="147"/>
        <end position="156"/>
    </location>
</feature>
<evidence type="ECO:0008006" key="4">
    <source>
        <dbReference type="Google" id="ProtNLM"/>
    </source>
</evidence>
<feature type="compositionally biased region" description="Pro residues" evidence="1">
    <location>
        <begin position="994"/>
        <end position="1004"/>
    </location>
</feature>
<protein>
    <recommendedName>
        <fullName evidence="4">CCHC-type domain-containing protein</fullName>
    </recommendedName>
</protein>
<feature type="compositionally biased region" description="Basic and acidic residues" evidence="1">
    <location>
        <begin position="741"/>
        <end position="750"/>
    </location>
</feature>
<proteinExistence type="predicted"/>
<feature type="region of interest" description="Disordered" evidence="1">
    <location>
        <begin position="847"/>
        <end position="892"/>
    </location>
</feature>
<feature type="compositionally biased region" description="Polar residues" evidence="1">
    <location>
        <begin position="1039"/>
        <end position="1052"/>
    </location>
</feature>
<feature type="compositionally biased region" description="Polar residues" evidence="1">
    <location>
        <begin position="1145"/>
        <end position="1164"/>
    </location>
</feature>
<keyword evidence="3" id="KW-1185">Reference proteome</keyword>
<feature type="compositionally biased region" description="Polar residues" evidence="1">
    <location>
        <begin position="935"/>
        <end position="950"/>
    </location>
</feature>
<feature type="compositionally biased region" description="Basic residues" evidence="1">
    <location>
        <begin position="423"/>
        <end position="444"/>
    </location>
</feature>
<dbReference type="EMBL" id="NHYE01004858">
    <property type="protein sequence ID" value="PPQ81525.1"/>
    <property type="molecule type" value="Genomic_DNA"/>
</dbReference>
<accession>A0A409WSM4</accession>
<feature type="compositionally biased region" description="Polar residues" evidence="1">
    <location>
        <begin position="798"/>
        <end position="817"/>
    </location>
</feature>
<evidence type="ECO:0000256" key="1">
    <source>
        <dbReference type="SAM" id="MobiDB-lite"/>
    </source>
</evidence>
<dbReference type="Proteomes" id="UP000284706">
    <property type="component" value="Unassembled WGS sequence"/>
</dbReference>
<reference evidence="2 3" key="1">
    <citation type="journal article" date="2018" name="Evol. Lett.">
        <title>Horizontal gene cluster transfer increased hallucinogenic mushroom diversity.</title>
        <authorList>
            <person name="Reynolds H.T."/>
            <person name="Vijayakumar V."/>
            <person name="Gluck-Thaler E."/>
            <person name="Korotkin H.B."/>
            <person name="Matheny P.B."/>
            <person name="Slot J.C."/>
        </authorList>
    </citation>
    <scope>NUCLEOTIDE SEQUENCE [LARGE SCALE GENOMIC DNA]</scope>
    <source>
        <strain evidence="2 3">SRW20</strain>
    </source>
</reference>
<dbReference type="STRING" id="231916.A0A409WSM4"/>
<feature type="compositionally biased region" description="Polar residues" evidence="1">
    <location>
        <begin position="1"/>
        <end position="10"/>
    </location>
</feature>
<feature type="compositionally biased region" description="Pro residues" evidence="1">
    <location>
        <begin position="1193"/>
        <end position="1202"/>
    </location>
</feature>
<dbReference type="OrthoDB" id="3016331at2759"/>
<organism evidence="2 3">
    <name type="scientific">Gymnopilus dilepis</name>
    <dbReference type="NCBI Taxonomy" id="231916"/>
    <lineage>
        <taxon>Eukaryota</taxon>
        <taxon>Fungi</taxon>
        <taxon>Dikarya</taxon>
        <taxon>Basidiomycota</taxon>
        <taxon>Agaricomycotina</taxon>
        <taxon>Agaricomycetes</taxon>
        <taxon>Agaricomycetidae</taxon>
        <taxon>Agaricales</taxon>
        <taxon>Agaricineae</taxon>
        <taxon>Hymenogastraceae</taxon>
        <taxon>Gymnopilus</taxon>
    </lineage>
</organism>
<feature type="region of interest" description="Disordered" evidence="1">
    <location>
        <begin position="935"/>
        <end position="1053"/>
    </location>
</feature>
<evidence type="ECO:0000313" key="2">
    <source>
        <dbReference type="EMBL" id="PPQ81525.1"/>
    </source>
</evidence>
<feature type="compositionally biased region" description="Low complexity" evidence="1">
    <location>
        <begin position="27"/>
        <end position="55"/>
    </location>
</feature>
<feature type="compositionally biased region" description="Acidic residues" evidence="1">
    <location>
        <begin position="720"/>
        <end position="730"/>
    </location>
</feature>
<feature type="region of interest" description="Disordered" evidence="1">
    <location>
        <begin position="704"/>
        <end position="820"/>
    </location>
</feature>
<feature type="region of interest" description="Disordered" evidence="1">
    <location>
        <begin position="390"/>
        <end position="455"/>
    </location>
</feature>
<feature type="region of interest" description="Disordered" evidence="1">
    <location>
        <begin position="128"/>
        <end position="159"/>
    </location>
</feature>
<feature type="region of interest" description="Disordered" evidence="1">
    <location>
        <begin position="1111"/>
        <end position="1202"/>
    </location>
</feature>
<feature type="compositionally biased region" description="Acidic residues" evidence="1">
    <location>
        <begin position="396"/>
        <end position="419"/>
    </location>
</feature>